<dbReference type="CDD" id="cd01647">
    <property type="entry name" value="RT_LTR"/>
    <property type="match status" value="1"/>
</dbReference>
<dbReference type="AlphaFoldDB" id="A0A9F7RDJ0"/>
<keyword evidence="4" id="KW-1185">Reference proteome</keyword>
<proteinExistence type="inferred from homology"/>
<evidence type="ECO:0000313" key="4">
    <source>
        <dbReference type="Proteomes" id="UP000221080"/>
    </source>
</evidence>
<dbReference type="PANTHER" id="PTHR24559">
    <property type="entry name" value="TRANSPOSON TY3-I GAG-POL POLYPROTEIN"/>
    <property type="match status" value="1"/>
</dbReference>
<protein>
    <recommendedName>
        <fullName evidence="2">ribonuclease H</fullName>
        <ecNumber evidence="2">3.1.26.4</ecNumber>
    </recommendedName>
</protein>
<dbReference type="InterPro" id="IPR043502">
    <property type="entry name" value="DNA/RNA_pol_sf"/>
</dbReference>
<dbReference type="EC" id="3.1.26.4" evidence="2"/>
<reference evidence="4" key="1">
    <citation type="journal article" date="2016" name="Nat. Commun.">
        <title>The channel catfish genome sequence provides insights into the evolution of scale formation in teleosts.</title>
        <authorList>
            <person name="Liu Z."/>
            <person name="Liu S."/>
            <person name="Yao J."/>
            <person name="Bao L."/>
            <person name="Zhang J."/>
            <person name="Li Y."/>
            <person name="Jiang C."/>
            <person name="Sun L."/>
            <person name="Wang R."/>
            <person name="Zhang Y."/>
            <person name="Zhou T."/>
            <person name="Zeng Q."/>
            <person name="Fu Q."/>
            <person name="Gao S."/>
            <person name="Li N."/>
            <person name="Koren S."/>
            <person name="Jiang Y."/>
            <person name="Zimin A."/>
            <person name="Xu P."/>
            <person name="Phillippy A.M."/>
            <person name="Geng X."/>
            <person name="Song L."/>
            <person name="Sun F."/>
            <person name="Li C."/>
            <person name="Wang X."/>
            <person name="Chen A."/>
            <person name="Jin Y."/>
            <person name="Yuan Z."/>
            <person name="Yang Y."/>
            <person name="Tan S."/>
            <person name="Peatman E."/>
            <person name="Lu J."/>
            <person name="Qin Z."/>
            <person name="Dunham R."/>
            <person name="Li Z."/>
            <person name="Sonstegard T."/>
            <person name="Feng J."/>
            <person name="Danzmann R.G."/>
            <person name="Schroeder S."/>
            <person name="Scheffler B."/>
            <person name="Duke M.V."/>
            <person name="Ballard L."/>
            <person name="Kucuktas H."/>
            <person name="Kaltenboeck L."/>
            <person name="Liu H."/>
            <person name="Armbruster J."/>
            <person name="Xie Y."/>
            <person name="Kirby M.L."/>
            <person name="Tian Y."/>
            <person name="Flanagan M.E."/>
            <person name="Mu W."/>
            <person name="Waldbieser G.C."/>
        </authorList>
    </citation>
    <scope>NUCLEOTIDE SEQUENCE [LARGE SCALE GENOMIC DNA]</scope>
    <source>
        <strain evidence="4">SDA103</strain>
    </source>
</reference>
<dbReference type="PANTHER" id="PTHR24559:SF454">
    <property type="entry name" value="RIBONUCLEASE H"/>
    <property type="match status" value="1"/>
</dbReference>
<dbReference type="GO" id="GO:0004523">
    <property type="term" value="F:RNA-DNA hybrid ribonuclease activity"/>
    <property type="evidence" value="ECO:0007669"/>
    <property type="project" value="UniProtKB-EC"/>
</dbReference>
<dbReference type="InterPro" id="IPR000477">
    <property type="entry name" value="RT_dom"/>
</dbReference>
<dbReference type="Proteomes" id="UP000221080">
    <property type="component" value="Chromosome 29"/>
</dbReference>
<reference evidence="5" key="2">
    <citation type="submission" date="2025-08" db="UniProtKB">
        <authorList>
            <consortium name="RefSeq"/>
        </authorList>
    </citation>
    <scope>IDENTIFICATION</scope>
    <source>
        <tissue evidence="5">Blood</tissue>
    </source>
</reference>
<dbReference type="Gene3D" id="3.30.70.270">
    <property type="match status" value="1"/>
</dbReference>
<sequence>MRLCNDFRKLNQVSEFDSYNFPRVDDLVERLGRARFISTLDLTKGYWQVAQAPEARPKTAFSTANGHWQYRVLSFGAPQSARNVPAVNGHCPAPTSSLRSCLPTWSDHLFHLGEVLKELRKVGLTANPKRMHWKKN</sequence>
<comment type="similarity">
    <text evidence="1">Belongs to the beta type-B retroviral polymerase family. HERV class-II K(HML-2) pol subfamily.</text>
</comment>
<name>A0A9F7RDJ0_ICTPU</name>
<dbReference type="InterPro" id="IPR053134">
    <property type="entry name" value="RNA-dir_DNA_polymerase"/>
</dbReference>
<gene>
    <name evidence="5" type="primary">LOC108260857</name>
</gene>
<dbReference type="GeneID" id="108260857"/>
<dbReference type="Pfam" id="PF00078">
    <property type="entry name" value="RVT_1"/>
    <property type="match status" value="1"/>
</dbReference>
<evidence type="ECO:0000256" key="2">
    <source>
        <dbReference type="ARBA" id="ARBA00012180"/>
    </source>
</evidence>
<dbReference type="InterPro" id="IPR043128">
    <property type="entry name" value="Rev_trsase/Diguanyl_cyclase"/>
</dbReference>
<feature type="domain" description="Reverse transcriptase" evidence="3">
    <location>
        <begin position="5"/>
        <end position="80"/>
    </location>
</feature>
<evidence type="ECO:0000256" key="1">
    <source>
        <dbReference type="ARBA" id="ARBA00010879"/>
    </source>
</evidence>
<organism evidence="4 5">
    <name type="scientific">Ictalurus punctatus</name>
    <name type="common">Channel catfish</name>
    <name type="synonym">Silurus punctatus</name>
    <dbReference type="NCBI Taxonomy" id="7998"/>
    <lineage>
        <taxon>Eukaryota</taxon>
        <taxon>Metazoa</taxon>
        <taxon>Chordata</taxon>
        <taxon>Craniata</taxon>
        <taxon>Vertebrata</taxon>
        <taxon>Euteleostomi</taxon>
        <taxon>Actinopterygii</taxon>
        <taxon>Neopterygii</taxon>
        <taxon>Teleostei</taxon>
        <taxon>Ostariophysi</taxon>
        <taxon>Siluriformes</taxon>
        <taxon>Ictaluridae</taxon>
        <taxon>Ictalurus</taxon>
    </lineage>
</organism>
<accession>A0A9F7RDJ0</accession>
<dbReference type="RefSeq" id="XP_053533412.1">
    <property type="nucleotide sequence ID" value="XM_053677437.1"/>
</dbReference>
<evidence type="ECO:0000259" key="3">
    <source>
        <dbReference type="Pfam" id="PF00078"/>
    </source>
</evidence>
<evidence type="ECO:0000313" key="5">
    <source>
        <dbReference type="RefSeq" id="XP_053533412.1"/>
    </source>
</evidence>
<dbReference type="SUPFAM" id="SSF56672">
    <property type="entry name" value="DNA/RNA polymerases"/>
    <property type="match status" value="1"/>
</dbReference>